<comment type="caution">
    <text evidence="2">The sequence shown here is derived from an EMBL/GenBank/DDBJ whole genome shotgun (WGS) entry which is preliminary data.</text>
</comment>
<dbReference type="Proteomes" id="UP000274601">
    <property type="component" value="Unassembled WGS sequence"/>
</dbReference>
<name>A0A495QSQ2_9ACTN</name>
<feature type="compositionally biased region" description="Basic and acidic residues" evidence="1">
    <location>
        <begin position="101"/>
        <end position="110"/>
    </location>
</feature>
<reference evidence="2 3" key="1">
    <citation type="submission" date="2018-10" db="EMBL/GenBank/DDBJ databases">
        <title>Genomic Encyclopedia of Archaeal and Bacterial Type Strains, Phase II (KMG-II): from individual species to whole genera.</title>
        <authorList>
            <person name="Goeker M."/>
        </authorList>
    </citation>
    <scope>NUCLEOTIDE SEQUENCE [LARGE SCALE GENOMIC DNA]</scope>
    <source>
        <strain evidence="2 3">DSM 43383</strain>
    </source>
</reference>
<accession>A0A495QSQ2</accession>
<evidence type="ECO:0000313" key="2">
    <source>
        <dbReference type="EMBL" id="RKS76483.1"/>
    </source>
</evidence>
<evidence type="ECO:0008006" key="4">
    <source>
        <dbReference type="Google" id="ProtNLM"/>
    </source>
</evidence>
<sequence>MARKIQRDPRPRIESGNWRTEPRPVDWPARVEHVRRRDQSCRWVDGDTVCGSVDRLEVHHRGAPGDHRLEMLVLLCHRHHAKITGQQAATARRANRKPRNRPPERHPGLL</sequence>
<protein>
    <recommendedName>
        <fullName evidence="4">HNH endonuclease</fullName>
    </recommendedName>
</protein>
<evidence type="ECO:0000256" key="1">
    <source>
        <dbReference type="SAM" id="MobiDB-lite"/>
    </source>
</evidence>
<feature type="compositionally biased region" description="Basic and acidic residues" evidence="1">
    <location>
        <begin position="1"/>
        <end position="13"/>
    </location>
</feature>
<keyword evidence="3" id="KW-1185">Reference proteome</keyword>
<dbReference type="EMBL" id="RBWU01000002">
    <property type="protein sequence ID" value="RKS76483.1"/>
    <property type="molecule type" value="Genomic_DNA"/>
</dbReference>
<dbReference type="AlphaFoldDB" id="A0A495QSQ2"/>
<proteinExistence type="predicted"/>
<evidence type="ECO:0000313" key="3">
    <source>
        <dbReference type="Proteomes" id="UP000274601"/>
    </source>
</evidence>
<feature type="region of interest" description="Disordered" evidence="1">
    <location>
        <begin position="83"/>
        <end position="110"/>
    </location>
</feature>
<feature type="region of interest" description="Disordered" evidence="1">
    <location>
        <begin position="1"/>
        <end position="24"/>
    </location>
</feature>
<gene>
    <name evidence="2" type="ORF">BZB76_1839</name>
</gene>
<organism evidence="2 3">
    <name type="scientific">Actinomadura pelletieri DSM 43383</name>
    <dbReference type="NCBI Taxonomy" id="1120940"/>
    <lineage>
        <taxon>Bacteria</taxon>
        <taxon>Bacillati</taxon>
        <taxon>Actinomycetota</taxon>
        <taxon>Actinomycetes</taxon>
        <taxon>Streptosporangiales</taxon>
        <taxon>Thermomonosporaceae</taxon>
        <taxon>Actinomadura</taxon>
    </lineage>
</organism>